<keyword evidence="8 12" id="KW-0067">ATP-binding</keyword>
<dbReference type="PROSITE" id="PS00107">
    <property type="entry name" value="PROTEIN_KINASE_ATP"/>
    <property type="match status" value="1"/>
</dbReference>
<evidence type="ECO:0000313" key="17">
    <source>
        <dbReference type="RefSeq" id="XP_015886248.2"/>
    </source>
</evidence>
<dbReference type="InterPro" id="IPR017441">
    <property type="entry name" value="Protein_kinase_ATP_BS"/>
</dbReference>
<evidence type="ECO:0000256" key="14">
    <source>
        <dbReference type="SAM" id="SignalP"/>
    </source>
</evidence>
<evidence type="ECO:0000259" key="15">
    <source>
        <dbReference type="PROSITE" id="PS50011"/>
    </source>
</evidence>
<feature type="domain" description="Protein kinase" evidence="15">
    <location>
        <begin position="638"/>
        <end position="925"/>
    </location>
</feature>
<dbReference type="InterPro" id="IPR000719">
    <property type="entry name" value="Prot_kinase_dom"/>
</dbReference>
<evidence type="ECO:0000256" key="13">
    <source>
        <dbReference type="SAM" id="Phobius"/>
    </source>
</evidence>
<dbReference type="Pfam" id="PF08263">
    <property type="entry name" value="LRRNT_2"/>
    <property type="match status" value="1"/>
</dbReference>
<name>A0A6P4A0I8_ZIZJJ</name>
<dbReference type="Gene3D" id="1.10.510.10">
    <property type="entry name" value="Transferase(Phosphotransferase) domain 1"/>
    <property type="match status" value="1"/>
</dbReference>
<evidence type="ECO:0000256" key="9">
    <source>
        <dbReference type="ARBA" id="ARBA00022989"/>
    </source>
</evidence>
<proteinExistence type="predicted"/>
<evidence type="ECO:0000256" key="4">
    <source>
        <dbReference type="ARBA" id="ARBA00022692"/>
    </source>
</evidence>
<dbReference type="InParanoid" id="A0A6P4A0I8"/>
<dbReference type="KEGG" id="zju:107421511"/>
<comment type="subcellular location">
    <subcellularLocation>
        <location evidence="1">Cell membrane</location>
    </subcellularLocation>
    <subcellularLocation>
        <location evidence="2">Membrane</location>
        <topology evidence="2">Single-pass type I membrane protein</topology>
    </subcellularLocation>
</comment>
<dbReference type="RefSeq" id="XP_015886248.2">
    <property type="nucleotide sequence ID" value="XM_016030762.4"/>
</dbReference>
<keyword evidence="9 13" id="KW-1133">Transmembrane helix</keyword>
<keyword evidence="16" id="KW-1185">Reference proteome</keyword>
<dbReference type="Pfam" id="PF13855">
    <property type="entry name" value="LRR_8"/>
    <property type="match status" value="1"/>
</dbReference>
<evidence type="ECO:0000256" key="12">
    <source>
        <dbReference type="PROSITE-ProRule" id="PRU10141"/>
    </source>
</evidence>
<keyword evidence="3" id="KW-0433">Leucine-rich repeat</keyword>
<dbReference type="GO" id="GO:0004674">
    <property type="term" value="F:protein serine/threonine kinase activity"/>
    <property type="evidence" value="ECO:0007669"/>
    <property type="project" value="UniProtKB-KW"/>
</dbReference>
<organism evidence="16 17">
    <name type="scientific">Ziziphus jujuba</name>
    <name type="common">Chinese jujube</name>
    <name type="synonym">Ziziphus sativa</name>
    <dbReference type="NCBI Taxonomy" id="326968"/>
    <lineage>
        <taxon>Eukaryota</taxon>
        <taxon>Viridiplantae</taxon>
        <taxon>Streptophyta</taxon>
        <taxon>Embryophyta</taxon>
        <taxon>Tracheophyta</taxon>
        <taxon>Spermatophyta</taxon>
        <taxon>Magnoliopsida</taxon>
        <taxon>eudicotyledons</taxon>
        <taxon>Gunneridae</taxon>
        <taxon>Pentapetalae</taxon>
        <taxon>rosids</taxon>
        <taxon>fabids</taxon>
        <taxon>Rosales</taxon>
        <taxon>Rhamnaceae</taxon>
        <taxon>Paliureae</taxon>
        <taxon>Ziziphus</taxon>
    </lineage>
</organism>
<dbReference type="PROSITE" id="PS51450">
    <property type="entry name" value="LRR"/>
    <property type="match status" value="1"/>
</dbReference>
<dbReference type="InterPro" id="IPR051716">
    <property type="entry name" value="Plant_RL_S/T_kinase"/>
</dbReference>
<evidence type="ECO:0000313" key="16">
    <source>
        <dbReference type="Proteomes" id="UP001652623"/>
    </source>
</evidence>
<dbReference type="PROSITE" id="PS50011">
    <property type="entry name" value="PROTEIN_KINASE_DOM"/>
    <property type="match status" value="1"/>
</dbReference>
<accession>A0A6P4A0I8</accession>
<dbReference type="Pfam" id="PF00560">
    <property type="entry name" value="LRR_1"/>
    <property type="match status" value="7"/>
</dbReference>
<evidence type="ECO:0000256" key="10">
    <source>
        <dbReference type="ARBA" id="ARBA00023136"/>
    </source>
</evidence>
<dbReference type="PANTHER" id="PTHR48053">
    <property type="entry name" value="LEUCINE RICH REPEAT FAMILY PROTEIN, EXPRESSED"/>
    <property type="match status" value="1"/>
</dbReference>
<evidence type="ECO:0000256" key="5">
    <source>
        <dbReference type="ARBA" id="ARBA00022729"/>
    </source>
</evidence>
<dbReference type="GO" id="GO:0016020">
    <property type="term" value="C:membrane"/>
    <property type="evidence" value="ECO:0007669"/>
    <property type="project" value="UniProtKB-SubCell"/>
</dbReference>
<protein>
    <submittedName>
        <fullName evidence="17">MDIS1-interacting receptor like kinase 2-like</fullName>
    </submittedName>
</protein>
<dbReference type="InterPro" id="IPR032675">
    <property type="entry name" value="LRR_dom_sf"/>
</dbReference>
<dbReference type="SUPFAM" id="SSF56112">
    <property type="entry name" value="Protein kinase-like (PK-like)"/>
    <property type="match status" value="1"/>
</dbReference>
<feature type="binding site" evidence="12">
    <location>
        <position position="667"/>
    </location>
    <ligand>
        <name>ATP</name>
        <dbReference type="ChEBI" id="CHEBI:30616"/>
    </ligand>
</feature>
<gene>
    <name evidence="17" type="primary">LOC107421511</name>
</gene>
<keyword evidence="11" id="KW-0675">Receptor</keyword>
<evidence type="ECO:0000256" key="3">
    <source>
        <dbReference type="ARBA" id="ARBA00022614"/>
    </source>
</evidence>
<keyword evidence="10 13" id="KW-0472">Membrane</keyword>
<evidence type="ECO:0000256" key="6">
    <source>
        <dbReference type="ARBA" id="ARBA00022737"/>
    </source>
</evidence>
<dbReference type="GO" id="GO:0005524">
    <property type="term" value="F:ATP binding"/>
    <property type="evidence" value="ECO:0007669"/>
    <property type="project" value="UniProtKB-UniRule"/>
</dbReference>
<keyword evidence="5 14" id="KW-0732">Signal</keyword>
<evidence type="ECO:0000256" key="8">
    <source>
        <dbReference type="ARBA" id="ARBA00022840"/>
    </source>
</evidence>
<dbReference type="PANTHER" id="PTHR48053:SF22">
    <property type="entry name" value="MDIS1-INTERACTING RECEPTOR LIKE KINASE 2-LIKE"/>
    <property type="match status" value="1"/>
</dbReference>
<feature type="chain" id="PRO_5046371758" evidence="14">
    <location>
        <begin position="27"/>
        <end position="944"/>
    </location>
</feature>
<dbReference type="SUPFAM" id="SSF52058">
    <property type="entry name" value="L domain-like"/>
    <property type="match status" value="1"/>
</dbReference>
<keyword evidence="6" id="KW-0677">Repeat</keyword>
<dbReference type="InterPro" id="IPR008266">
    <property type="entry name" value="Tyr_kinase_AS"/>
</dbReference>
<dbReference type="InterPro" id="IPR011009">
    <property type="entry name" value="Kinase-like_dom_sf"/>
</dbReference>
<dbReference type="InterPro" id="IPR001611">
    <property type="entry name" value="Leu-rich_rpt"/>
</dbReference>
<dbReference type="Gene3D" id="3.30.200.20">
    <property type="entry name" value="Phosphorylase Kinase, domain 1"/>
    <property type="match status" value="1"/>
</dbReference>
<evidence type="ECO:0000256" key="7">
    <source>
        <dbReference type="ARBA" id="ARBA00022741"/>
    </source>
</evidence>
<dbReference type="InterPro" id="IPR003591">
    <property type="entry name" value="Leu-rich_rpt_typical-subtyp"/>
</dbReference>
<keyword evidence="7 12" id="KW-0547">Nucleotide-binding</keyword>
<dbReference type="SMR" id="A0A6P4A0I8"/>
<dbReference type="AlphaFoldDB" id="A0A6P4A0I8"/>
<reference evidence="17" key="1">
    <citation type="submission" date="2025-08" db="UniProtKB">
        <authorList>
            <consortium name="RefSeq"/>
        </authorList>
    </citation>
    <scope>IDENTIFICATION</scope>
    <source>
        <tissue evidence="17">Seedling</tissue>
    </source>
</reference>
<evidence type="ECO:0000256" key="2">
    <source>
        <dbReference type="ARBA" id="ARBA00004479"/>
    </source>
</evidence>
<dbReference type="Proteomes" id="UP001652623">
    <property type="component" value="Chromosome 9"/>
</dbReference>
<dbReference type="Gene3D" id="3.80.10.10">
    <property type="entry name" value="Ribonuclease Inhibitor"/>
    <property type="match status" value="5"/>
</dbReference>
<dbReference type="SUPFAM" id="SSF52047">
    <property type="entry name" value="RNI-like"/>
    <property type="match status" value="1"/>
</dbReference>
<sequence length="944" mass="104090">MISKGLFSPLLIISISFLHYASFASASSSINEQEKLEAESLLKWKTSLENETQSLLSSWSPSKTPCKYWVGIGCSSNGSSIITHINLTSMGLTGTLNHFNFTSFPNLYSLDLHDNSLHGNIPPHIANLSGLAILNLGSNKFSGKITHRVGDLVKLEVLILSKNLLSGPAPYFLGNLTNLSILNLGNNHLSGSIPVEIGRLRNLTELRLNLNMLNGSIPASLGDLLSLQVLSLYGNNLSGFLPKEINKLTNLRLFFLSNNSISGLLPENICHGVILEDFCASNNRFWGTVPKGLKNCTSLTRLRLDRNNLIGNISEDFGIYPKLDYVDLSYNNFHGEVSPNWGKCQLLTSLKISDNQITGKILPEIGESSLLHVLDLSSNNLEGEIPKELGNLKSLYNLTLSRNNLSGNIPLEIGTLPDLSYLDLSGNNLSGSIPKKIGDCSSMLYLNLSNNDFHGEIPAEIGNLEWLQVALDLSRNSLSGEIPWQVGKLIKLEILDLSHNQLTGSIPSSFDEMLSLRLVDLSYNQLEGPIPDNKVFQEAAVLGNNLGLCGNFTGLKICLPSPLKNKKNRTNIAILITIPFLGSLIILSMIMGFLYVVRKRRRNTGSEMRHSNHGNLFSVWSYDGKLVYEDIREATENFDAKYCIGIGGTGSVYKAKLSTGQIVAVKKLHPSQYAELKDQKAFVSEIQALTKIRHRNIVKLHGFCSHAQESFLVYEYLERGSLAKILKNEEDAKELDWIKRIDFVKGVANALCYMHYDSIPSIIHRDISSNNILLDAKYEAHVSDFGTARLVKVDSSNCTVLAGTYGYIAPEFAYTMKVTKKCDVYSFGIVTLEIFMGHHPGELICSLSSSSSLSSSETSSSLPSSPHEMLLRNVLDNRLPSPTPKVAEEVVAIIKMAFTCIDANPQVRPTMQHVCQELSTPRQTLSEPFDEVTLGKLLNVNEIV</sequence>
<dbReference type="PROSITE" id="PS00109">
    <property type="entry name" value="PROTEIN_KINASE_TYR"/>
    <property type="match status" value="1"/>
</dbReference>
<dbReference type="SMART" id="SM00369">
    <property type="entry name" value="LRR_TYP"/>
    <property type="match status" value="8"/>
</dbReference>
<keyword evidence="4 13" id="KW-0812">Transmembrane</keyword>
<feature type="transmembrane region" description="Helical" evidence="13">
    <location>
        <begin position="572"/>
        <end position="597"/>
    </location>
</feature>
<feature type="signal peptide" evidence="14">
    <location>
        <begin position="1"/>
        <end position="26"/>
    </location>
</feature>
<dbReference type="PRINTS" id="PR00019">
    <property type="entry name" value="LEURICHRPT"/>
</dbReference>
<dbReference type="Pfam" id="PF00069">
    <property type="entry name" value="Pkinase"/>
    <property type="match status" value="1"/>
</dbReference>
<evidence type="ECO:0000256" key="1">
    <source>
        <dbReference type="ARBA" id="ARBA00004236"/>
    </source>
</evidence>
<dbReference type="InterPro" id="IPR013210">
    <property type="entry name" value="LRR_N_plant-typ"/>
</dbReference>
<dbReference type="GeneID" id="107421511"/>
<evidence type="ECO:0000256" key="11">
    <source>
        <dbReference type="ARBA" id="ARBA00023170"/>
    </source>
</evidence>